<dbReference type="EMBL" id="BMTF01000004">
    <property type="protein sequence ID" value="GGV78953.1"/>
    <property type="molecule type" value="Genomic_DNA"/>
</dbReference>
<comment type="caution">
    <text evidence="2">The sequence shown here is derived from an EMBL/GenBank/DDBJ whole genome shotgun (WGS) entry which is preliminary data.</text>
</comment>
<evidence type="ECO:0000256" key="1">
    <source>
        <dbReference type="SAM" id="Phobius"/>
    </source>
</evidence>
<keyword evidence="1" id="KW-1133">Transmembrane helix</keyword>
<accession>A0ABQ2VWN6</accession>
<evidence type="ECO:0000313" key="2">
    <source>
        <dbReference type="EMBL" id="GGV78953.1"/>
    </source>
</evidence>
<feature type="transmembrane region" description="Helical" evidence="1">
    <location>
        <begin position="49"/>
        <end position="69"/>
    </location>
</feature>
<sequence>MNAKTTAPAASDGALAEGVYRPSMVAAYRANPRGPARTGFDVERMTPRWRWALIGALIIAATVLAGLFVRVPVGPTGALAGVAKGNAVLAFPKFTPPAKGTDVVLRLGENRTVTGRVKDFQPGQGGTQITMVLVELRAGESLDDMKDGTQVAIDQGTRPLLLDILDGGGKK</sequence>
<protein>
    <submittedName>
        <fullName evidence="2">Uncharacterized protein</fullName>
    </submittedName>
</protein>
<dbReference type="RefSeq" id="WP_189542279.1">
    <property type="nucleotide sequence ID" value="NZ_BMTF01000004.1"/>
</dbReference>
<dbReference type="Proteomes" id="UP000660675">
    <property type="component" value="Unassembled WGS sequence"/>
</dbReference>
<gene>
    <name evidence="2" type="ORF">GCM10015535_14580</name>
</gene>
<keyword evidence="3" id="KW-1185">Reference proteome</keyword>
<organism evidence="2 3">
    <name type="scientific">Streptomyces gelaticus</name>
    <dbReference type="NCBI Taxonomy" id="285446"/>
    <lineage>
        <taxon>Bacteria</taxon>
        <taxon>Bacillati</taxon>
        <taxon>Actinomycetota</taxon>
        <taxon>Actinomycetes</taxon>
        <taxon>Kitasatosporales</taxon>
        <taxon>Streptomycetaceae</taxon>
        <taxon>Streptomyces</taxon>
    </lineage>
</organism>
<name>A0ABQ2VWN6_9ACTN</name>
<keyword evidence="1" id="KW-0812">Transmembrane</keyword>
<evidence type="ECO:0000313" key="3">
    <source>
        <dbReference type="Proteomes" id="UP000660675"/>
    </source>
</evidence>
<reference evidence="3" key="1">
    <citation type="journal article" date="2019" name="Int. J. Syst. Evol. Microbiol.">
        <title>The Global Catalogue of Microorganisms (GCM) 10K type strain sequencing project: providing services to taxonomists for standard genome sequencing and annotation.</title>
        <authorList>
            <consortium name="The Broad Institute Genomics Platform"/>
            <consortium name="The Broad Institute Genome Sequencing Center for Infectious Disease"/>
            <person name="Wu L."/>
            <person name="Ma J."/>
        </authorList>
    </citation>
    <scope>NUCLEOTIDE SEQUENCE [LARGE SCALE GENOMIC DNA]</scope>
    <source>
        <strain evidence="3">JCM 4376</strain>
    </source>
</reference>
<proteinExistence type="predicted"/>
<keyword evidence="1" id="KW-0472">Membrane</keyword>